<organism evidence="1 2">
    <name type="scientific">Sodalis glossinidius (strain morsitans)</name>
    <dbReference type="NCBI Taxonomy" id="343509"/>
    <lineage>
        <taxon>Bacteria</taxon>
        <taxon>Pseudomonadati</taxon>
        <taxon>Pseudomonadota</taxon>
        <taxon>Gammaproteobacteria</taxon>
        <taxon>Enterobacterales</taxon>
        <taxon>Bruguierivoracaceae</taxon>
        <taxon>Sodalis</taxon>
    </lineage>
</organism>
<evidence type="ECO:0000313" key="2">
    <source>
        <dbReference type="Proteomes" id="UP000245838"/>
    </source>
</evidence>
<gene>
    <name evidence="1" type="ORF">SGGMMB4_00192</name>
</gene>
<proteinExistence type="predicted"/>
<protein>
    <submittedName>
        <fullName evidence="1">Uncharacterized protein</fullName>
    </submittedName>
</protein>
<sequence>MLLAYCRIDLSYKIRKDHSPYAHDPPPLDVQGVAWLLHGMQTNDKKSVVESVRCTLERMAAGGLLERITVYERRQNRTQSSGTAAGVRYGLPGRCHVVQDAEGSGKSIDGEYRVVEVEG</sequence>
<reference evidence="1 2" key="1">
    <citation type="submission" date="2015-05" db="EMBL/GenBank/DDBJ databases">
        <authorList>
            <person name="Goodhead I."/>
        </authorList>
    </citation>
    <scope>NUCLEOTIDE SEQUENCE [LARGE SCALE GENOMIC DNA]</scope>
    <source>
        <strain evidence="2">morsitans</strain>
    </source>
</reference>
<dbReference type="AlphaFoldDB" id="A0A193QEW8"/>
<dbReference type="EMBL" id="LN854557">
    <property type="protein sequence ID" value="CRL43693.1"/>
    <property type="molecule type" value="Genomic_DNA"/>
</dbReference>
<dbReference type="Proteomes" id="UP000245838">
    <property type="component" value="Chromosome sggmmb4_Chromosome"/>
</dbReference>
<accession>A0A193QEW8</accession>
<name>A0A193QEW8_SODGM</name>
<evidence type="ECO:0000313" key="1">
    <source>
        <dbReference type="EMBL" id="CRL43693.1"/>
    </source>
</evidence>